<dbReference type="AlphaFoldDB" id="A0A167H1K7"/>
<dbReference type="Proteomes" id="UP000076738">
    <property type="component" value="Unassembled WGS sequence"/>
</dbReference>
<protein>
    <submittedName>
        <fullName evidence="2">Uncharacterized protein</fullName>
    </submittedName>
</protein>
<dbReference type="OrthoDB" id="2873829at2759"/>
<evidence type="ECO:0000313" key="3">
    <source>
        <dbReference type="Proteomes" id="UP000076738"/>
    </source>
</evidence>
<feature type="region of interest" description="Disordered" evidence="1">
    <location>
        <begin position="1"/>
        <end position="66"/>
    </location>
</feature>
<evidence type="ECO:0000256" key="1">
    <source>
        <dbReference type="SAM" id="MobiDB-lite"/>
    </source>
</evidence>
<organism evidence="2 3">
    <name type="scientific">Calocera viscosa (strain TUFC12733)</name>
    <dbReference type="NCBI Taxonomy" id="1330018"/>
    <lineage>
        <taxon>Eukaryota</taxon>
        <taxon>Fungi</taxon>
        <taxon>Dikarya</taxon>
        <taxon>Basidiomycota</taxon>
        <taxon>Agaricomycotina</taxon>
        <taxon>Dacrymycetes</taxon>
        <taxon>Dacrymycetales</taxon>
        <taxon>Dacrymycetaceae</taxon>
        <taxon>Calocera</taxon>
    </lineage>
</organism>
<name>A0A167H1K7_CALVF</name>
<sequence length="291" mass="33250">MPPARKPPARVIDDDERLHRRQRSKVDIEEEARPDDTSEHSDSCVTPEGGAEETLKNGHAHSPIDAQPDPLQVALFTLPDDVVARIAAAREYKDATRGVYYVTHVPDSLKFGTEYSYDMSNFLVRPDNHAAVVWIIGRVVSAHFKEEDGTWPAQPYISFSPVLKEDLRAATRLSNIYSKPRQDTELNPFGTIYAGRFQKKYNSEKPAAEFQSIYDATCTMQKKKDRKQYEPQIKRNDIVLVEVCVKKRFEADTQDTEKKDRPHKITFQLEAINMLYVAPKVDEEDGVDYGF</sequence>
<dbReference type="EMBL" id="KV417328">
    <property type="protein sequence ID" value="KZO91135.1"/>
    <property type="molecule type" value="Genomic_DNA"/>
</dbReference>
<reference evidence="2 3" key="1">
    <citation type="journal article" date="2016" name="Mol. Biol. Evol.">
        <title>Comparative Genomics of Early-Diverging Mushroom-Forming Fungi Provides Insights into the Origins of Lignocellulose Decay Capabilities.</title>
        <authorList>
            <person name="Nagy L.G."/>
            <person name="Riley R."/>
            <person name="Tritt A."/>
            <person name="Adam C."/>
            <person name="Daum C."/>
            <person name="Floudas D."/>
            <person name="Sun H."/>
            <person name="Yadav J.S."/>
            <person name="Pangilinan J."/>
            <person name="Larsson K.H."/>
            <person name="Matsuura K."/>
            <person name="Barry K."/>
            <person name="Labutti K."/>
            <person name="Kuo R."/>
            <person name="Ohm R.A."/>
            <person name="Bhattacharya S.S."/>
            <person name="Shirouzu T."/>
            <person name="Yoshinaga Y."/>
            <person name="Martin F.M."/>
            <person name="Grigoriev I.V."/>
            <person name="Hibbett D.S."/>
        </authorList>
    </citation>
    <scope>NUCLEOTIDE SEQUENCE [LARGE SCALE GENOMIC DNA]</scope>
    <source>
        <strain evidence="2 3">TUFC12733</strain>
    </source>
</reference>
<gene>
    <name evidence="2" type="ORF">CALVIDRAFT_568497</name>
</gene>
<evidence type="ECO:0000313" key="2">
    <source>
        <dbReference type="EMBL" id="KZO91135.1"/>
    </source>
</evidence>
<keyword evidence="3" id="KW-1185">Reference proteome</keyword>
<accession>A0A167H1K7</accession>
<dbReference type="STRING" id="1330018.A0A167H1K7"/>
<proteinExistence type="predicted"/>